<keyword evidence="2" id="KW-1185">Reference proteome</keyword>
<accession>A0A1G8J584</accession>
<protein>
    <submittedName>
        <fullName evidence="1">Uncharacterized protein</fullName>
    </submittedName>
</protein>
<proteinExistence type="predicted"/>
<dbReference type="EMBL" id="FNCY01000015">
    <property type="protein sequence ID" value="SDI26396.1"/>
    <property type="molecule type" value="Genomic_DNA"/>
</dbReference>
<gene>
    <name evidence="1" type="ORF">SAMN05660652_03150</name>
</gene>
<evidence type="ECO:0000313" key="1">
    <source>
        <dbReference type="EMBL" id="SDI26396.1"/>
    </source>
</evidence>
<dbReference type="Proteomes" id="UP000198607">
    <property type="component" value="Unassembled WGS sequence"/>
</dbReference>
<feature type="non-terminal residue" evidence="1">
    <location>
        <position position="49"/>
    </location>
</feature>
<organism evidence="1 2">
    <name type="scientific">Propionivibrio dicarboxylicus</name>
    <dbReference type="NCBI Taxonomy" id="83767"/>
    <lineage>
        <taxon>Bacteria</taxon>
        <taxon>Pseudomonadati</taxon>
        <taxon>Pseudomonadota</taxon>
        <taxon>Betaproteobacteria</taxon>
        <taxon>Rhodocyclales</taxon>
        <taxon>Rhodocyclaceae</taxon>
        <taxon>Propionivibrio</taxon>
    </lineage>
</organism>
<name>A0A1G8J584_9RHOO</name>
<reference evidence="1 2" key="1">
    <citation type="submission" date="2016-10" db="EMBL/GenBank/DDBJ databases">
        <authorList>
            <person name="de Groot N.N."/>
        </authorList>
    </citation>
    <scope>NUCLEOTIDE SEQUENCE [LARGE SCALE GENOMIC DNA]</scope>
    <source>
        <strain evidence="1 2">DSM 5885</strain>
    </source>
</reference>
<sequence length="49" mass="5419">MANPIPQHILDAMTDVHLPREVTAPKIDEIVEFDGLRIPVYRAPAVVLG</sequence>
<dbReference type="AlphaFoldDB" id="A0A1G8J584"/>
<evidence type="ECO:0000313" key="2">
    <source>
        <dbReference type="Proteomes" id="UP000198607"/>
    </source>
</evidence>